<dbReference type="Proteomes" id="UP000020766">
    <property type="component" value="Unassembled WGS sequence"/>
</dbReference>
<dbReference type="SMART" id="SM00283">
    <property type="entry name" value="MA"/>
    <property type="match status" value="1"/>
</dbReference>
<evidence type="ECO:0000256" key="3">
    <source>
        <dbReference type="PROSITE-ProRule" id="PRU00284"/>
    </source>
</evidence>
<dbReference type="Gene3D" id="1.10.287.950">
    <property type="entry name" value="Methyl-accepting chemotaxis protein"/>
    <property type="match status" value="1"/>
</dbReference>
<dbReference type="AlphaFoldDB" id="A0A014QDJ1"/>
<gene>
    <name evidence="7" type="ORF">AX13_10635</name>
</gene>
<dbReference type="PANTHER" id="PTHR43531">
    <property type="entry name" value="PROTEIN ICFG"/>
    <property type="match status" value="1"/>
</dbReference>
<dbReference type="PANTHER" id="PTHR43531:SF5">
    <property type="entry name" value="METHYL-ACCEPTING CHEMOTAXIS PROTEIN III"/>
    <property type="match status" value="1"/>
</dbReference>
<evidence type="ECO:0000256" key="2">
    <source>
        <dbReference type="ARBA" id="ARBA00029447"/>
    </source>
</evidence>
<feature type="domain" description="Methyl-accepting transducer" evidence="5">
    <location>
        <begin position="263"/>
        <end position="492"/>
    </location>
</feature>
<evidence type="ECO:0000313" key="7">
    <source>
        <dbReference type="EMBL" id="EXU81252.1"/>
    </source>
</evidence>
<keyword evidence="4" id="KW-1133">Transmembrane helix</keyword>
<dbReference type="InterPro" id="IPR004089">
    <property type="entry name" value="MCPsignal_dom"/>
</dbReference>
<feature type="domain" description="HAMP" evidence="6">
    <location>
        <begin position="206"/>
        <end position="258"/>
    </location>
</feature>
<name>A0A014QDJ1_9BURK</name>
<dbReference type="Pfam" id="PF00672">
    <property type="entry name" value="HAMP"/>
    <property type="match status" value="1"/>
</dbReference>
<dbReference type="PRINTS" id="PR00260">
    <property type="entry name" value="CHEMTRNSDUCR"/>
</dbReference>
<dbReference type="PATRIC" id="fig|1457173.3.peg.653"/>
<dbReference type="InterPro" id="IPR004090">
    <property type="entry name" value="Chemotax_Me-accpt_rcpt"/>
</dbReference>
<dbReference type="InterPro" id="IPR051310">
    <property type="entry name" value="MCP_chemotaxis"/>
</dbReference>
<evidence type="ECO:0000256" key="4">
    <source>
        <dbReference type="SAM" id="Phobius"/>
    </source>
</evidence>
<proteinExistence type="inferred from homology"/>
<comment type="subcellular location">
    <subcellularLocation>
        <location evidence="1">Membrane</location>
    </subcellularLocation>
</comment>
<keyword evidence="4" id="KW-0812">Transmembrane</keyword>
<dbReference type="Pfam" id="PF00015">
    <property type="entry name" value="MCPsignal"/>
    <property type="match status" value="1"/>
</dbReference>
<organism evidence="7 8">
    <name type="scientific">Comamonas aquatica DA1877</name>
    <dbReference type="NCBI Taxonomy" id="1457173"/>
    <lineage>
        <taxon>Bacteria</taxon>
        <taxon>Pseudomonadati</taxon>
        <taxon>Pseudomonadota</taxon>
        <taxon>Betaproteobacteria</taxon>
        <taxon>Burkholderiales</taxon>
        <taxon>Comamonadaceae</taxon>
        <taxon>Comamonas</taxon>
    </lineage>
</organism>
<dbReference type="GO" id="GO:0006935">
    <property type="term" value="P:chemotaxis"/>
    <property type="evidence" value="ECO:0007669"/>
    <property type="project" value="InterPro"/>
</dbReference>
<accession>A0A014QDJ1</accession>
<evidence type="ECO:0000259" key="5">
    <source>
        <dbReference type="PROSITE" id="PS50111"/>
    </source>
</evidence>
<keyword evidence="4" id="KW-0472">Membrane</keyword>
<dbReference type="EMBL" id="JBOK01000003">
    <property type="protein sequence ID" value="EXU81252.1"/>
    <property type="molecule type" value="Genomic_DNA"/>
</dbReference>
<keyword evidence="8" id="KW-1185">Reference proteome</keyword>
<sequence>MKLRLQLPLVIASALLLMLCAALFGLLRQQQALSLYHDDVARHMAHERLTSLMLNEFKLQAQEWKNILLRGHQDQDRTRYWQAFESQEQAIQAHSQQLLDQLPVGPARQQVEQFLQAHSQMGQAYRAGLQAFIDSGHDPRVGDAQVRGIDRQPAALLEQASQQIAADSAALSEQAQAMAERARGLSLGVCLLVFAVGLAISVAYSRHITRPLAQAVDVARGIAAGDLRQPITITGRNEITDLMQALQHMQSSLSELVQQVRADAEQVATASQQIAGGNHDLSRRTESQASALQQSNASMEALAGNVRHTADNAQSALALARQASQVATDGRGSMLQLVQTMQDIEHSSQRIADITSLIHSIAFQTNILALNAAVEAARAGEQGRGFAVVASEVRALSQRTTAAAKDISTLIARSAERVTAGVQQAGATGSTMDSIEATIHRVTALVQDIAQASQAQSTGVLQMGGALSDIDNSTQHNAALVEEMAAAASSLHSQSQGLLRSASAFQTDAGTPRLAVPALQA</sequence>
<dbReference type="STRING" id="225991.MA05_15025"/>
<dbReference type="GO" id="GO:0005886">
    <property type="term" value="C:plasma membrane"/>
    <property type="evidence" value="ECO:0007669"/>
    <property type="project" value="TreeGrafter"/>
</dbReference>
<dbReference type="PROSITE" id="PS50885">
    <property type="entry name" value="HAMP"/>
    <property type="match status" value="1"/>
</dbReference>
<evidence type="ECO:0000313" key="8">
    <source>
        <dbReference type="Proteomes" id="UP000020766"/>
    </source>
</evidence>
<evidence type="ECO:0000259" key="6">
    <source>
        <dbReference type="PROSITE" id="PS50885"/>
    </source>
</evidence>
<dbReference type="CDD" id="cd11386">
    <property type="entry name" value="MCP_signal"/>
    <property type="match status" value="1"/>
</dbReference>
<feature type="transmembrane region" description="Helical" evidence="4">
    <location>
        <begin position="6"/>
        <end position="27"/>
    </location>
</feature>
<protein>
    <submittedName>
        <fullName evidence="7">Chemotaxis protein</fullName>
    </submittedName>
</protein>
<dbReference type="PROSITE" id="PS50111">
    <property type="entry name" value="CHEMOTAXIS_TRANSDUC_2"/>
    <property type="match status" value="1"/>
</dbReference>
<keyword evidence="3" id="KW-0807">Transducer</keyword>
<dbReference type="GO" id="GO:0007165">
    <property type="term" value="P:signal transduction"/>
    <property type="evidence" value="ECO:0007669"/>
    <property type="project" value="UniProtKB-KW"/>
</dbReference>
<feature type="transmembrane region" description="Helical" evidence="4">
    <location>
        <begin position="184"/>
        <end position="204"/>
    </location>
</feature>
<dbReference type="CDD" id="cd06225">
    <property type="entry name" value="HAMP"/>
    <property type="match status" value="1"/>
</dbReference>
<comment type="caution">
    <text evidence="7">The sequence shown here is derived from an EMBL/GenBank/DDBJ whole genome shotgun (WGS) entry which is preliminary data.</text>
</comment>
<dbReference type="GO" id="GO:0004888">
    <property type="term" value="F:transmembrane signaling receptor activity"/>
    <property type="evidence" value="ECO:0007669"/>
    <property type="project" value="InterPro"/>
</dbReference>
<dbReference type="SUPFAM" id="SSF58104">
    <property type="entry name" value="Methyl-accepting chemotaxis protein (MCP) signaling domain"/>
    <property type="match status" value="1"/>
</dbReference>
<dbReference type="FunFam" id="1.10.287.950:FF:000001">
    <property type="entry name" value="Methyl-accepting chemotaxis sensory transducer"/>
    <property type="match status" value="1"/>
</dbReference>
<evidence type="ECO:0000256" key="1">
    <source>
        <dbReference type="ARBA" id="ARBA00004370"/>
    </source>
</evidence>
<dbReference type="InterPro" id="IPR003660">
    <property type="entry name" value="HAMP_dom"/>
</dbReference>
<dbReference type="RefSeq" id="WP_043379053.1">
    <property type="nucleotide sequence ID" value="NZ_JBOK01000003.1"/>
</dbReference>
<reference evidence="7 8" key="1">
    <citation type="submission" date="2014-01" db="EMBL/GenBank/DDBJ databases">
        <title>Interspecies Systems Biology Uncovers Metabolites Affecting C. elegans Gene Expression and Life History Traits.</title>
        <authorList>
            <person name="Watson E."/>
            <person name="Macneil L.T."/>
            <person name="Ritter A.D."/>
            <person name="Yilmaz L.S."/>
            <person name="Rosebrock A.P."/>
            <person name="Caudy A.A."/>
            <person name="Walhout A.J."/>
        </authorList>
    </citation>
    <scope>NUCLEOTIDE SEQUENCE [LARGE SCALE GENOMIC DNA]</scope>
    <source>
        <strain evidence="7 8">DA1877</strain>
    </source>
</reference>
<dbReference type="SMART" id="SM00304">
    <property type="entry name" value="HAMP"/>
    <property type="match status" value="2"/>
</dbReference>
<comment type="similarity">
    <text evidence="2">Belongs to the methyl-accepting chemotaxis (MCP) protein family.</text>
</comment>